<dbReference type="GO" id="GO:0032259">
    <property type="term" value="P:methylation"/>
    <property type="evidence" value="ECO:0007669"/>
    <property type="project" value="UniProtKB-KW"/>
</dbReference>
<dbReference type="GO" id="GO:0008168">
    <property type="term" value="F:methyltransferase activity"/>
    <property type="evidence" value="ECO:0007669"/>
    <property type="project" value="UniProtKB-KW"/>
</dbReference>
<protein>
    <submittedName>
        <fullName evidence="2">Class I SAM-dependent methyltransferase</fullName>
    </submittedName>
</protein>
<keyword evidence="2" id="KW-0808">Transferase</keyword>
<comment type="caution">
    <text evidence="2">The sequence shown here is derived from an EMBL/GenBank/DDBJ whole genome shotgun (WGS) entry which is preliminary data.</text>
</comment>
<dbReference type="EMBL" id="JAPNTZ010000018">
    <property type="protein sequence ID" value="MCY1144073.1"/>
    <property type="molecule type" value="Genomic_DNA"/>
</dbReference>
<reference evidence="2" key="1">
    <citation type="submission" date="2022-11" db="EMBL/GenBank/DDBJ databases">
        <authorList>
            <person name="Somphong A."/>
            <person name="Phongsopitanun W."/>
        </authorList>
    </citation>
    <scope>NUCLEOTIDE SEQUENCE</scope>
    <source>
        <strain evidence="2">Pm04-4</strain>
    </source>
</reference>
<sequence>MGDNAQGFGVVRHAETTPLVGHATHRSMQDTFAQIYASGVWSRTHDSGRQDVSLSGPGSNLQQTAALRAELPRVIADLGIRTFLDAPCGDYYWMSRVDLGVESYLGVDVVPEMIQRNRDQFAGAGCDFRVLDVIKDEIPPVDLIFSRDCLVHFSDVDVNRALDNFKRSGAKYLATTTFVGRSENAEDIVAGGWRPLNLSAAPFSLPRPMRVIDEQCTEIYRYNEHGVKVTNEDEVREERRFEDKAIGVWRIVDL</sequence>
<dbReference type="SUPFAM" id="SSF53335">
    <property type="entry name" value="S-adenosyl-L-methionine-dependent methyltransferases"/>
    <property type="match status" value="1"/>
</dbReference>
<keyword evidence="2" id="KW-0489">Methyltransferase</keyword>
<dbReference type="Proteomes" id="UP001151002">
    <property type="component" value="Unassembled WGS sequence"/>
</dbReference>
<dbReference type="InterPro" id="IPR029063">
    <property type="entry name" value="SAM-dependent_MTases_sf"/>
</dbReference>
<name>A0ABT4BES2_9ACTN</name>
<gene>
    <name evidence="2" type="ORF">OWR29_39270</name>
</gene>
<evidence type="ECO:0000313" key="3">
    <source>
        <dbReference type="Proteomes" id="UP001151002"/>
    </source>
</evidence>
<dbReference type="RefSeq" id="WP_267568629.1">
    <property type="nucleotide sequence ID" value="NZ_JAPNTZ010000018.1"/>
</dbReference>
<dbReference type="CDD" id="cd02440">
    <property type="entry name" value="AdoMet_MTases"/>
    <property type="match status" value="1"/>
</dbReference>
<organism evidence="2 3">
    <name type="scientific">Paractinoplanes pyxinae</name>
    <dbReference type="NCBI Taxonomy" id="2997416"/>
    <lineage>
        <taxon>Bacteria</taxon>
        <taxon>Bacillati</taxon>
        <taxon>Actinomycetota</taxon>
        <taxon>Actinomycetes</taxon>
        <taxon>Micromonosporales</taxon>
        <taxon>Micromonosporaceae</taxon>
        <taxon>Paractinoplanes</taxon>
    </lineage>
</organism>
<proteinExistence type="predicted"/>
<accession>A0ABT4BES2</accession>
<dbReference type="Pfam" id="PF13649">
    <property type="entry name" value="Methyltransf_25"/>
    <property type="match status" value="1"/>
</dbReference>
<dbReference type="Gene3D" id="3.40.50.150">
    <property type="entry name" value="Vaccinia Virus protein VP39"/>
    <property type="match status" value="1"/>
</dbReference>
<keyword evidence="3" id="KW-1185">Reference proteome</keyword>
<dbReference type="InterPro" id="IPR041698">
    <property type="entry name" value="Methyltransf_25"/>
</dbReference>
<evidence type="ECO:0000313" key="2">
    <source>
        <dbReference type="EMBL" id="MCY1144073.1"/>
    </source>
</evidence>
<feature type="domain" description="Methyltransferase" evidence="1">
    <location>
        <begin position="84"/>
        <end position="167"/>
    </location>
</feature>
<evidence type="ECO:0000259" key="1">
    <source>
        <dbReference type="Pfam" id="PF13649"/>
    </source>
</evidence>